<reference evidence="1 2" key="1">
    <citation type="journal article" date="2012" name="J. Biotechnol.">
        <title>Genome sequence of the plant growth promoting strain Bacillus amyloliquefaciens subsp. plantarum B9601-Y2 and expression of mersacidin and other secondary metabolites.</title>
        <authorList>
            <person name="He P."/>
            <person name="Hao K."/>
            <person name="Blom J."/>
            <person name="Ruckert C."/>
            <person name="Vater J."/>
            <person name="Mao Z."/>
            <person name="Wu Y."/>
            <person name="Hou M."/>
            <person name="He P."/>
            <person name="He Y."/>
            <person name="Borriss R."/>
        </authorList>
    </citation>
    <scope>NUCLEOTIDE SEQUENCE [LARGE SCALE GENOMIC DNA]</scope>
    <source>
        <strain evidence="1">Y2</strain>
    </source>
</reference>
<dbReference type="PATRIC" id="fig|1126211.3.peg.1408"/>
<dbReference type="Proteomes" id="UP000002878">
    <property type="component" value="Chromosome"/>
</dbReference>
<dbReference type="KEGG" id="bqy:MUS_1479"/>
<protein>
    <submittedName>
        <fullName evidence="1">Uncharacterized protein</fullName>
    </submittedName>
</protein>
<proteinExistence type="predicted"/>
<sequence length="46" mass="5767">MYRKKSKRFTKTSSIQRFHHYMLFFEFQMKSTLNPFVNNMNFNVLQ</sequence>
<evidence type="ECO:0000313" key="2">
    <source>
        <dbReference type="Proteomes" id="UP000002878"/>
    </source>
</evidence>
<dbReference type="AlphaFoldDB" id="I2C4B8"/>
<organism evidence="1 2">
    <name type="scientific">Bacillus amyloliquefaciens (strain Y2)</name>
    <name type="common">Bacillus amyloliquefaciens subsp. plantarum (strain B9601-Y2)</name>
    <dbReference type="NCBI Taxonomy" id="1155777"/>
    <lineage>
        <taxon>Bacteria</taxon>
        <taxon>Bacillati</taxon>
        <taxon>Bacillota</taxon>
        <taxon>Bacilli</taxon>
        <taxon>Bacillales</taxon>
        <taxon>Bacillaceae</taxon>
        <taxon>Bacillus</taxon>
        <taxon>Bacillus amyloliquefaciens group</taxon>
    </lineage>
</organism>
<accession>I2C4B8</accession>
<dbReference type="HOGENOM" id="CLU_3179706_0_0_9"/>
<evidence type="ECO:0000313" key="1">
    <source>
        <dbReference type="EMBL" id="AFJ61492.1"/>
    </source>
</evidence>
<gene>
    <name evidence="1" type="ORF">MUS_1479</name>
</gene>
<dbReference type="EMBL" id="CP003332">
    <property type="protein sequence ID" value="AFJ61492.1"/>
    <property type="molecule type" value="Genomic_DNA"/>
</dbReference>
<name>I2C4B8_BACAY</name>